<name>A0A140L9F9_9FIRM</name>
<dbReference type="EMBL" id="LOEE01000019">
    <property type="protein sequence ID" value="KXG77184.1"/>
    <property type="molecule type" value="Genomic_DNA"/>
</dbReference>
<dbReference type="InterPro" id="IPR039422">
    <property type="entry name" value="MarR/SlyA-like"/>
</dbReference>
<dbReference type="InterPro" id="IPR036388">
    <property type="entry name" value="WH-like_DNA-bd_sf"/>
</dbReference>
<reference evidence="2 3" key="1">
    <citation type="submission" date="2015-12" db="EMBL/GenBank/DDBJ databases">
        <title>Draft genome sequence of the thermoanaerobe Thermotalea metallivorans, an isolate from the runoff channel of the Great Artesian Basin, Australia.</title>
        <authorList>
            <person name="Patel B.K."/>
        </authorList>
    </citation>
    <scope>NUCLEOTIDE SEQUENCE [LARGE SCALE GENOMIC DNA]</scope>
    <source>
        <strain evidence="2 3">B2-1</strain>
    </source>
</reference>
<dbReference type="SMART" id="SM00347">
    <property type="entry name" value="HTH_MARR"/>
    <property type="match status" value="1"/>
</dbReference>
<dbReference type="Gene3D" id="1.10.10.10">
    <property type="entry name" value="Winged helix-like DNA-binding domain superfamily/Winged helix DNA-binding domain"/>
    <property type="match status" value="1"/>
</dbReference>
<dbReference type="Pfam" id="PF01047">
    <property type="entry name" value="MarR"/>
    <property type="match status" value="1"/>
</dbReference>
<dbReference type="InterPro" id="IPR036390">
    <property type="entry name" value="WH_DNA-bd_sf"/>
</dbReference>
<keyword evidence="3" id="KW-1185">Reference proteome</keyword>
<dbReference type="RefSeq" id="WP_068555089.1">
    <property type="nucleotide sequence ID" value="NZ_LOEE01000019.1"/>
</dbReference>
<dbReference type="GO" id="GO:0006950">
    <property type="term" value="P:response to stress"/>
    <property type="evidence" value="ECO:0007669"/>
    <property type="project" value="TreeGrafter"/>
</dbReference>
<sequence length="153" mass="17860">MSKEKFPQDIVEIERLLRWVCTSIKRKGRDILADFEITPPQFDALLQLIKYGDLTIGELSSKMFLACSTITDLIDRMEKNGLVERIRDTKDRRVVRISVLDKGHKLIEEVLDTRRAYLDRVLLDLTLEQKNDLILALKMIHERTEAECDCIKD</sequence>
<protein>
    <submittedName>
        <fullName evidence="2">Putative HTH-type transcriptional regulator YusO</fullName>
    </submittedName>
</protein>
<dbReference type="STRING" id="520762.AN619_07140"/>
<evidence type="ECO:0000259" key="1">
    <source>
        <dbReference type="PROSITE" id="PS50995"/>
    </source>
</evidence>
<accession>A0A140L9F9</accession>
<proteinExistence type="predicted"/>
<dbReference type="PANTHER" id="PTHR33164:SF99">
    <property type="entry name" value="MARR FAMILY REGULATORY PROTEIN"/>
    <property type="match status" value="1"/>
</dbReference>
<dbReference type="GO" id="GO:0003700">
    <property type="term" value="F:DNA-binding transcription factor activity"/>
    <property type="evidence" value="ECO:0007669"/>
    <property type="project" value="InterPro"/>
</dbReference>
<dbReference type="AlphaFoldDB" id="A0A140L9F9"/>
<dbReference type="InterPro" id="IPR000835">
    <property type="entry name" value="HTH_MarR-typ"/>
</dbReference>
<evidence type="ECO:0000313" key="3">
    <source>
        <dbReference type="Proteomes" id="UP000070456"/>
    </source>
</evidence>
<dbReference type="SUPFAM" id="SSF46785">
    <property type="entry name" value="Winged helix' DNA-binding domain"/>
    <property type="match status" value="1"/>
</dbReference>
<dbReference type="Proteomes" id="UP000070456">
    <property type="component" value="Unassembled WGS sequence"/>
</dbReference>
<organism evidence="2 3">
    <name type="scientific">Thermotalea metallivorans</name>
    <dbReference type="NCBI Taxonomy" id="520762"/>
    <lineage>
        <taxon>Bacteria</taxon>
        <taxon>Bacillati</taxon>
        <taxon>Bacillota</taxon>
        <taxon>Clostridia</taxon>
        <taxon>Peptostreptococcales</taxon>
        <taxon>Thermotaleaceae</taxon>
        <taxon>Thermotalea</taxon>
    </lineage>
</organism>
<dbReference type="PRINTS" id="PR00598">
    <property type="entry name" value="HTHMARR"/>
</dbReference>
<dbReference type="PROSITE" id="PS50995">
    <property type="entry name" value="HTH_MARR_2"/>
    <property type="match status" value="1"/>
</dbReference>
<comment type="caution">
    <text evidence="2">The sequence shown here is derived from an EMBL/GenBank/DDBJ whole genome shotgun (WGS) entry which is preliminary data.</text>
</comment>
<dbReference type="PATRIC" id="fig|520762.4.peg.795"/>
<dbReference type="OrthoDB" id="9790052at2"/>
<gene>
    <name evidence="2" type="primary">yusO_1</name>
    <name evidence="2" type="ORF">AN619_07140</name>
</gene>
<feature type="domain" description="HTH marR-type" evidence="1">
    <location>
        <begin position="3"/>
        <end position="142"/>
    </location>
</feature>
<evidence type="ECO:0000313" key="2">
    <source>
        <dbReference type="EMBL" id="KXG77184.1"/>
    </source>
</evidence>
<dbReference type="PANTHER" id="PTHR33164">
    <property type="entry name" value="TRANSCRIPTIONAL REGULATOR, MARR FAMILY"/>
    <property type="match status" value="1"/>
</dbReference>